<dbReference type="EMBL" id="GBRH01258874">
    <property type="protein sequence ID" value="JAD39021.1"/>
    <property type="molecule type" value="Transcribed_RNA"/>
</dbReference>
<reference evidence="1" key="1">
    <citation type="submission" date="2014-09" db="EMBL/GenBank/DDBJ databases">
        <authorList>
            <person name="Magalhaes I.L.F."/>
            <person name="Oliveira U."/>
            <person name="Santos F.R."/>
            <person name="Vidigal T.H.D.A."/>
            <person name="Brescovit A.D."/>
            <person name="Santos A.J."/>
        </authorList>
    </citation>
    <scope>NUCLEOTIDE SEQUENCE</scope>
    <source>
        <tissue evidence="1">Shoot tissue taken approximately 20 cm above the soil surface</tissue>
    </source>
</reference>
<name>A0A0A9I1K4_ARUDO</name>
<sequence>MRYWSVYGELMQVTSIMVKLGEN</sequence>
<evidence type="ECO:0000313" key="1">
    <source>
        <dbReference type="EMBL" id="JAD39021.1"/>
    </source>
</evidence>
<reference evidence="1" key="2">
    <citation type="journal article" date="2015" name="Data Brief">
        <title>Shoot transcriptome of the giant reed, Arundo donax.</title>
        <authorList>
            <person name="Barrero R.A."/>
            <person name="Guerrero F.D."/>
            <person name="Moolhuijzen P."/>
            <person name="Goolsby J.A."/>
            <person name="Tidwell J."/>
            <person name="Bellgard S.E."/>
            <person name="Bellgard M.I."/>
        </authorList>
    </citation>
    <scope>NUCLEOTIDE SEQUENCE</scope>
    <source>
        <tissue evidence="1">Shoot tissue taken approximately 20 cm above the soil surface</tissue>
    </source>
</reference>
<organism evidence="1">
    <name type="scientific">Arundo donax</name>
    <name type="common">Giant reed</name>
    <name type="synonym">Donax arundinaceus</name>
    <dbReference type="NCBI Taxonomy" id="35708"/>
    <lineage>
        <taxon>Eukaryota</taxon>
        <taxon>Viridiplantae</taxon>
        <taxon>Streptophyta</taxon>
        <taxon>Embryophyta</taxon>
        <taxon>Tracheophyta</taxon>
        <taxon>Spermatophyta</taxon>
        <taxon>Magnoliopsida</taxon>
        <taxon>Liliopsida</taxon>
        <taxon>Poales</taxon>
        <taxon>Poaceae</taxon>
        <taxon>PACMAD clade</taxon>
        <taxon>Arundinoideae</taxon>
        <taxon>Arundineae</taxon>
        <taxon>Arundo</taxon>
    </lineage>
</organism>
<dbReference type="AlphaFoldDB" id="A0A0A9I1K4"/>
<proteinExistence type="predicted"/>
<accession>A0A0A9I1K4</accession>
<protein>
    <submittedName>
        <fullName evidence="1">Uncharacterized protein</fullName>
    </submittedName>
</protein>